<evidence type="ECO:0000313" key="2">
    <source>
        <dbReference type="Proteomes" id="UP000621799"/>
    </source>
</evidence>
<protein>
    <submittedName>
        <fullName evidence="1">Uncharacterized protein</fullName>
    </submittedName>
</protein>
<name>A0A928VY23_9CYAN</name>
<reference evidence="1" key="1">
    <citation type="submission" date="2020-10" db="EMBL/GenBank/DDBJ databases">
        <authorList>
            <person name="Castelo-Branco R."/>
            <person name="Eusebio N."/>
            <person name="Adriana R."/>
            <person name="Vieira A."/>
            <person name="Brugerolle De Fraissinette N."/>
            <person name="Rezende De Castro R."/>
            <person name="Schneider M.P."/>
            <person name="Vasconcelos V."/>
            <person name="Leao P.N."/>
        </authorList>
    </citation>
    <scope>NUCLEOTIDE SEQUENCE</scope>
    <source>
        <strain evidence="1">LEGE 11467</strain>
    </source>
</reference>
<evidence type="ECO:0000313" key="1">
    <source>
        <dbReference type="EMBL" id="MBE9040366.1"/>
    </source>
</evidence>
<gene>
    <name evidence="1" type="ORF">IQ235_06115</name>
</gene>
<dbReference type="EMBL" id="JADEXN010000078">
    <property type="protein sequence ID" value="MBE9040366.1"/>
    <property type="molecule type" value="Genomic_DNA"/>
</dbReference>
<keyword evidence="2" id="KW-1185">Reference proteome</keyword>
<organism evidence="1 2">
    <name type="scientific">Zarconia navalis LEGE 11467</name>
    <dbReference type="NCBI Taxonomy" id="1828826"/>
    <lineage>
        <taxon>Bacteria</taxon>
        <taxon>Bacillati</taxon>
        <taxon>Cyanobacteriota</taxon>
        <taxon>Cyanophyceae</taxon>
        <taxon>Oscillatoriophycideae</taxon>
        <taxon>Oscillatoriales</taxon>
        <taxon>Oscillatoriales incertae sedis</taxon>
        <taxon>Zarconia</taxon>
        <taxon>Zarconia navalis</taxon>
    </lineage>
</organism>
<accession>A0A928VY23</accession>
<proteinExistence type="predicted"/>
<sequence>MLILPRAFGKPQSFKRSKVNSEGYDVLVGSLVDLDRPIWGAPEDFFCLRPNPEISNRSCQRQFPEKTDIEHRCWVVELMLFSDGTNAFLRTRLGYTYD</sequence>
<comment type="caution">
    <text evidence="1">The sequence shown here is derived from an EMBL/GenBank/DDBJ whole genome shotgun (WGS) entry which is preliminary data.</text>
</comment>
<dbReference type="RefSeq" id="WP_264320615.1">
    <property type="nucleotide sequence ID" value="NZ_JADEXN010000078.1"/>
</dbReference>
<dbReference type="Proteomes" id="UP000621799">
    <property type="component" value="Unassembled WGS sequence"/>
</dbReference>
<dbReference type="AlphaFoldDB" id="A0A928VY23"/>